<sequence>MMHPHRLWPDLVKDRQGLALVEFAIVAPLFILMFLSGYVLFDALSANRKVTAVARTVADLTTRYSSVTSSDLTTIMAASTQILWPYSNTQATVRVSEILVASSTSATVVWSQAQNTTARNVGSTVTIPSGLASTGTYLVLGEAGYAYVAPISYRGFRTMSLNQSIYMVPRKSGSIPLS</sequence>
<dbReference type="Proteomes" id="UP000282837">
    <property type="component" value="Unassembled WGS sequence"/>
</dbReference>
<keyword evidence="4" id="KW-1185">Reference proteome</keyword>
<dbReference type="OrthoDB" id="7546969at2"/>
<gene>
    <name evidence="3" type="ORF">EOE18_11820</name>
</gene>
<evidence type="ECO:0000313" key="4">
    <source>
        <dbReference type="Proteomes" id="UP000282837"/>
    </source>
</evidence>
<keyword evidence="1" id="KW-0812">Transmembrane</keyword>
<dbReference type="InterPro" id="IPR012495">
    <property type="entry name" value="TadE-like_dom"/>
</dbReference>
<name>A0A3S2UTE7_9SPHN</name>
<keyword evidence="1" id="KW-0472">Membrane</keyword>
<dbReference type="AlphaFoldDB" id="A0A3S2UTE7"/>
<comment type="caution">
    <text evidence="3">The sequence shown here is derived from an EMBL/GenBank/DDBJ whole genome shotgun (WGS) entry which is preliminary data.</text>
</comment>
<keyword evidence="1" id="KW-1133">Transmembrane helix</keyword>
<reference evidence="3 4" key="1">
    <citation type="submission" date="2019-01" db="EMBL/GenBank/DDBJ databases">
        <authorList>
            <person name="Chen W.-M."/>
        </authorList>
    </citation>
    <scope>NUCLEOTIDE SEQUENCE [LARGE SCALE GENOMIC DNA]</scope>
    <source>
        <strain evidence="3 4">FSY-9</strain>
    </source>
</reference>
<accession>A0A3S2UTE7</accession>
<protein>
    <submittedName>
        <fullName evidence="3">Pilus assembly protein</fullName>
    </submittedName>
</protein>
<feature type="domain" description="TadE-like" evidence="2">
    <location>
        <begin position="17"/>
        <end position="58"/>
    </location>
</feature>
<evidence type="ECO:0000256" key="1">
    <source>
        <dbReference type="SAM" id="Phobius"/>
    </source>
</evidence>
<organism evidence="3 4">
    <name type="scientific">Novosphingobium umbonatum</name>
    <dbReference type="NCBI Taxonomy" id="1908524"/>
    <lineage>
        <taxon>Bacteria</taxon>
        <taxon>Pseudomonadati</taxon>
        <taxon>Pseudomonadota</taxon>
        <taxon>Alphaproteobacteria</taxon>
        <taxon>Sphingomonadales</taxon>
        <taxon>Sphingomonadaceae</taxon>
        <taxon>Novosphingobium</taxon>
    </lineage>
</organism>
<dbReference type="Pfam" id="PF07811">
    <property type="entry name" value="TadE"/>
    <property type="match status" value="1"/>
</dbReference>
<evidence type="ECO:0000259" key="2">
    <source>
        <dbReference type="Pfam" id="PF07811"/>
    </source>
</evidence>
<evidence type="ECO:0000313" key="3">
    <source>
        <dbReference type="EMBL" id="RVU04475.1"/>
    </source>
</evidence>
<dbReference type="EMBL" id="SACO01000008">
    <property type="protein sequence ID" value="RVU04475.1"/>
    <property type="molecule type" value="Genomic_DNA"/>
</dbReference>
<proteinExistence type="predicted"/>
<feature type="transmembrane region" description="Helical" evidence="1">
    <location>
        <begin position="20"/>
        <end position="41"/>
    </location>
</feature>